<dbReference type="PANTHER" id="PTHR13848">
    <property type="entry name" value="PROTEIN YIPPEE-LIKE CG15309-RELATED"/>
    <property type="match status" value="1"/>
</dbReference>
<gene>
    <name evidence="2" type="ORF">HDU87_007691</name>
</gene>
<keyword evidence="3" id="KW-1185">Reference proteome</keyword>
<sequence>MGQIHKRYLETPTHSNSRIFGCGECKTHLSTSEDILSKASELTCRIRRAHIQAFQGTTGRAYLFQHVVNVFEGSLREANMTTGVHTVKDIYCTSCQTILG</sequence>
<dbReference type="EMBL" id="JADGJQ010000072">
    <property type="protein sequence ID" value="KAJ3173317.1"/>
    <property type="molecule type" value="Genomic_DNA"/>
</dbReference>
<evidence type="ECO:0000313" key="3">
    <source>
        <dbReference type="Proteomes" id="UP001212152"/>
    </source>
</evidence>
<dbReference type="Proteomes" id="UP001212152">
    <property type="component" value="Unassembled WGS sequence"/>
</dbReference>
<dbReference type="AlphaFoldDB" id="A0AAD5TG47"/>
<proteinExistence type="predicted"/>
<evidence type="ECO:0000259" key="1">
    <source>
        <dbReference type="PROSITE" id="PS51792"/>
    </source>
</evidence>
<name>A0AAD5TG47_9FUNG</name>
<reference evidence="2" key="1">
    <citation type="submission" date="2020-05" db="EMBL/GenBank/DDBJ databases">
        <title>Phylogenomic resolution of chytrid fungi.</title>
        <authorList>
            <person name="Stajich J.E."/>
            <person name="Amses K."/>
            <person name="Simmons R."/>
            <person name="Seto K."/>
            <person name="Myers J."/>
            <person name="Bonds A."/>
            <person name="Quandt C.A."/>
            <person name="Barry K."/>
            <person name="Liu P."/>
            <person name="Grigoriev I."/>
            <person name="Longcore J.E."/>
            <person name="James T.Y."/>
        </authorList>
    </citation>
    <scope>NUCLEOTIDE SEQUENCE</scope>
    <source>
        <strain evidence="2">JEL0379</strain>
    </source>
</reference>
<feature type="domain" description="Yippee" evidence="1">
    <location>
        <begin position="18"/>
        <end position="100"/>
    </location>
</feature>
<dbReference type="PROSITE" id="PS51792">
    <property type="entry name" value="YIPPEE"/>
    <property type="match status" value="1"/>
</dbReference>
<organism evidence="2 3">
    <name type="scientific">Geranomyces variabilis</name>
    <dbReference type="NCBI Taxonomy" id="109894"/>
    <lineage>
        <taxon>Eukaryota</taxon>
        <taxon>Fungi</taxon>
        <taxon>Fungi incertae sedis</taxon>
        <taxon>Chytridiomycota</taxon>
        <taxon>Chytridiomycota incertae sedis</taxon>
        <taxon>Chytridiomycetes</taxon>
        <taxon>Spizellomycetales</taxon>
        <taxon>Powellomycetaceae</taxon>
        <taxon>Geranomyces</taxon>
    </lineage>
</organism>
<comment type="caution">
    <text evidence="2">The sequence shown here is derived from an EMBL/GenBank/DDBJ whole genome shotgun (WGS) entry which is preliminary data.</text>
</comment>
<protein>
    <recommendedName>
        <fullName evidence="1">Yippee domain-containing protein</fullName>
    </recommendedName>
</protein>
<dbReference type="InterPro" id="IPR039058">
    <property type="entry name" value="Yippee_fam"/>
</dbReference>
<evidence type="ECO:0000313" key="2">
    <source>
        <dbReference type="EMBL" id="KAJ3173317.1"/>
    </source>
</evidence>
<accession>A0AAD5TG47</accession>
<dbReference type="InterPro" id="IPR034751">
    <property type="entry name" value="Yippee"/>
</dbReference>